<feature type="repeat" description="WD" evidence="6">
    <location>
        <begin position="267"/>
        <end position="296"/>
    </location>
</feature>
<dbReference type="PROSITE" id="PS50294">
    <property type="entry name" value="WD_REPEATS_REGION"/>
    <property type="match status" value="1"/>
</dbReference>
<evidence type="ECO:0000256" key="2">
    <source>
        <dbReference type="ARBA" id="ARBA00005616"/>
    </source>
</evidence>
<reference evidence="7" key="1">
    <citation type="submission" date="2021-06" db="EMBL/GenBank/DDBJ databases">
        <authorList>
            <person name="Kallberg Y."/>
            <person name="Tangrot J."/>
            <person name="Rosling A."/>
        </authorList>
    </citation>
    <scope>NUCLEOTIDE SEQUENCE</scope>
    <source>
        <strain evidence="7">BR232B</strain>
    </source>
</reference>
<dbReference type="InterPro" id="IPR019775">
    <property type="entry name" value="WD40_repeat_CS"/>
</dbReference>
<evidence type="ECO:0000256" key="4">
    <source>
        <dbReference type="ARBA" id="ARBA00022737"/>
    </source>
</evidence>
<evidence type="ECO:0000256" key="6">
    <source>
        <dbReference type="PROSITE-ProRule" id="PRU00221"/>
    </source>
</evidence>
<name>A0A9N8ZPL5_9GLOM</name>
<organism evidence="7 8">
    <name type="scientific">Paraglomus brasilianum</name>
    <dbReference type="NCBI Taxonomy" id="144538"/>
    <lineage>
        <taxon>Eukaryota</taxon>
        <taxon>Fungi</taxon>
        <taxon>Fungi incertae sedis</taxon>
        <taxon>Mucoromycota</taxon>
        <taxon>Glomeromycotina</taxon>
        <taxon>Glomeromycetes</taxon>
        <taxon>Paraglomerales</taxon>
        <taxon>Paraglomeraceae</taxon>
        <taxon>Paraglomus</taxon>
    </lineage>
</organism>
<dbReference type="AlphaFoldDB" id="A0A9N8ZPL5"/>
<evidence type="ECO:0000256" key="3">
    <source>
        <dbReference type="ARBA" id="ARBA00022574"/>
    </source>
</evidence>
<comment type="similarity">
    <text evidence="2">Belongs to the WD repeat SWD2 family.</text>
</comment>
<dbReference type="InterPro" id="IPR037867">
    <property type="entry name" value="Swd2/WDR82"/>
</dbReference>
<dbReference type="PROSITE" id="PS00678">
    <property type="entry name" value="WD_REPEATS_1"/>
    <property type="match status" value="1"/>
</dbReference>
<keyword evidence="4" id="KW-0677">Repeat</keyword>
<dbReference type="GO" id="GO:0016070">
    <property type="term" value="P:RNA metabolic process"/>
    <property type="evidence" value="ECO:0007669"/>
    <property type="project" value="UniProtKB-ARBA"/>
</dbReference>
<accession>A0A9N8ZPL5</accession>
<dbReference type="InterPro" id="IPR001680">
    <property type="entry name" value="WD40_rpt"/>
</dbReference>
<dbReference type="GO" id="GO:0003682">
    <property type="term" value="F:chromatin binding"/>
    <property type="evidence" value="ECO:0007669"/>
    <property type="project" value="TreeGrafter"/>
</dbReference>
<dbReference type="PROSITE" id="PS50082">
    <property type="entry name" value="WD_REPEATS_2"/>
    <property type="match status" value="2"/>
</dbReference>
<proteinExistence type="inferred from homology"/>
<dbReference type="GO" id="GO:0048188">
    <property type="term" value="C:Set1C/COMPASS complex"/>
    <property type="evidence" value="ECO:0007669"/>
    <property type="project" value="TreeGrafter"/>
</dbReference>
<gene>
    <name evidence="7" type="ORF">PBRASI_LOCUS2707</name>
</gene>
<comment type="subcellular location">
    <subcellularLocation>
        <location evidence="1">Nucleus</location>
    </subcellularLocation>
</comment>
<feature type="repeat" description="WD" evidence="6">
    <location>
        <begin position="108"/>
        <end position="143"/>
    </location>
</feature>
<dbReference type="Pfam" id="PF00400">
    <property type="entry name" value="WD40"/>
    <property type="match status" value="3"/>
</dbReference>
<dbReference type="Proteomes" id="UP000789739">
    <property type="component" value="Unassembled WGS sequence"/>
</dbReference>
<dbReference type="PANTHER" id="PTHR19861:SF0">
    <property type="entry name" value="WD REPEAT-CONTAINING PROTEIN 82"/>
    <property type="match status" value="1"/>
</dbReference>
<evidence type="ECO:0000313" key="7">
    <source>
        <dbReference type="EMBL" id="CAG8502985.1"/>
    </source>
</evidence>
<protein>
    <submittedName>
        <fullName evidence="7">481_t:CDS:1</fullName>
    </submittedName>
</protein>
<evidence type="ECO:0000256" key="1">
    <source>
        <dbReference type="ARBA" id="ARBA00004123"/>
    </source>
</evidence>
<dbReference type="OrthoDB" id="27537at2759"/>
<evidence type="ECO:0000256" key="5">
    <source>
        <dbReference type="ARBA" id="ARBA00023242"/>
    </source>
</evidence>
<dbReference type="EMBL" id="CAJVPI010000220">
    <property type="protein sequence ID" value="CAG8502985.1"/>
    <property type="molecule type" value="Genomic_DNA"/>
</dbReference>
<keyword evidence="3 6" id="KW-0853">WD repeat</keyword>
<dbReference type="InterPro" id="IPR036322">
    <property type="entry name" value="WD40_repeat_dom_sf"/>
</dbReference>
<comment type="caution">
    <text evidence="7">The sequence shown here is derived from an EMBL/GenBank/DDBJ whole genome shotgun (WGS) entry which is preliminary data.</text>
</comment>
<dbReference type="PANTHER" id="PTHR19861">
    <property type="entry name" value="WD40 REPEAT PROTEIN SWD2"/>
    <property type="match status" value="1"/>
</dbReference>
<evidence type="ECO:0000313" key="8">
    <source>
        <dbReference type="Proteomes" id="UP000789739"/>
    </source>
</evidence>
<dbReference type="InterPro" id="IPR015943">
    <property type="entry name" value="WD40/YVTN_repeat-like_dom_sf"/>
</dbReference>
<keyword evidence="8" id="KW-1185">Reference proteome</keyword>
<dbReference type="Gene3D" id="2.130.10.10">
    <property type="entry name" value="YVTN repeat-like/Quinoprotein amine dehydrogenase"/>
    <property type="match status" value="2"/>
</dbReference>
<keyword evidence="5" id="KW-0539">Nucleus</keyword>
<dbReference type="SMART" id="SM00320">
    <property type="entry name" value="WD40"/>
    <property type="match status" value="4"/>
</dbReference>
<sequence length="344" mass="38104">MSELKYATTAQRMQQLKVAKLFQHNSKPLTALDFDDSGVYCVTASADECINIYDCKAGNHKKLLYSKKYGVHLTRFTHSNKAILYASTKENDIIRYLSVHDNKFISYFIGHKSQVVTLEMSPVDDTFLSGSVDDSIRLYDVRSHHCQGCLGVKGRPSVGYDNKGLVFALGIADKVRLYDLRNFDKGPFSTFAIIDPFFSAIAYQRNIAPPTWTSLKFSNDGKNILITTGGDQHYVIDAFSGELRRRLVGHVGLGAVAEGLGGDDAGFTPDGRFVIGGSQDGVISIWDIQTPTPAFASIDIRPLKQLESHTKPSQVVKFNPRYLMMVSGCTDLAFWEPALDNPVL</sequence>
<dbReference type="SUPFAM" id="SSF50978">
    <property type="entry name" value="WD40 repeat-like"/>
    <property type="match status" value="1"/>
</dbReference>